<sequence length="340" mass="35341">MHRRTVVVALLVVLAGCNAFGGASGTDRSEAATLTPVEVPTAESLRTATPTPTECLAPRVAADDRTPAPTPATPVPLATTDGAVAGGDIVAGHGAALDDLSFSLRMDGTRVRAMPGASAFTYEGVTLGFRSVRVFAVAGTIYRLRQVEDGVAVAQQAYDPDSPESAWYRDALTGENWLDERIGDYNYTQVGTRTWNGTEVRVFEEARDIEVLVGSGEALTVESTVLVDRRGVVRHVRQVRTLQRDTIDGIVNTTEVETFTVGEVGTVTVGRPDAFCVPGSEAVTVTTPAPTATDTAVDRAPTGTTTTPTPVGTESAPSAVGSAAAGPSTRSPTVAASRPG</sequence>
<dbReference type="KEGG" id="hlt:I7X12_05760"/>
<accession>A0A7T3G0I2</accession>
<dbReference type="EMBL" id="CP065856">
    <property type="protein sequence ID" value="QPV64130.1"/>
    <property type="molecule type" value="Genomic_DNA"/>
</dbReference>
<dbReference type="PROSITE" id="PS51257">
    <property type="entry name" value="PROKAR_LIPOPROTEIN"/>
    <property type="match status" value="1"/>
</dbReference>
<keyword evidence="3" id="KW-1185">Reference proteome</keyword>
<dbReference type="OrthoDB" id="240352at2157"/>
<feature type="region of interest" description="Disordered" evidence="1">
    <location>
        <begin position="286"/>
        <end position="340"/>
    </location>
</feature>
<dbReference type="GeneID" id="60587979"/>
<name>A0A7T3G0I2_9EURY</name>
<protein>
    <submittedName>
        <fullName evidence="2">Uncharacterized protein</fullName>
    </submittedName>
</protein>
<dbReference type="Proteomes" id="UP000595001">
    <property type="component" value="Chromosome"/>
</dbReference>
<dbReference type="RefSeq" id="WP_198062904.1">
    <property type="nucleotide sequence ID" value="NZ_CP065856.1"/>
</dbReference>
<proteinExistence type="predicted"/>
<dbReference type="AlphaFoldDB" id="A0A7T3G0I2"/>
<gene>
    <name evidence="2" type="ORF">I7X12_05760</name>
</gene>
<evidence type="ECO:0000256" key="1">
    <source>
        <dbReference type="SAM" id="MobiDB-lite"/>
    </source>
</evidence>
<reference evidence="2 3" key="1">
    <citation type="submission" date="2020-12" db="EMBL/GenBank/DDBJ databases">
        <title>Halosimplex halophilum sp. nov. and Halosimplex salinum sp. nov., two new members of the genus Halosimplex.</title>
        <authorList>
            <person name="Cui H.L."/>
        </authorList>
    </citation>
    <scope>NUCLEOTIDE SEQUENCE [LARGE SCALE GENOMIC DNA]</scope>
    <source>
        <strain evidence="2 3">YGH94</strain>
    </source>
</reference>
<evidence type="ECO:0000313" key="3">
    <source>
        <dbReference type="Proteomes" id="UP000595001"/>
    </source>
</evidence>
<evidence type="ECO:0000313" key="2">
    <source>
        <dbReference type="EMBL" id="QPV64130.1"/>
    </source>
</evidence>
<feature type="compositionally biased region" description="Low complexity" evidence="1">
    <location>
        <begin position="286"/>
        <end position="328"/>
    </location>
</feature>
<organism evidence="2 3">
    <name type="scientific">Halosimplex litoreum</name>
    <dbReference type="NCBI Taxonomy" id="1198301"/>
    <lineage>
        <taxon>Archaea</taxon>
        <taxon>Methanobacteriati</taxon>
        <taxon>Methanobacteriota</taxon>
        <taxon>Stenosarchaea group</taxon>
        <taxon>Halobacteria</taxon>
        <taxon>Halobacteriales</taxon>
        <taxon>Haloarculaceae</taxon>
        <taxon>Halosimplex</taxon>
    </lineage>
</organism>